<sequence length="247" mass="24467">MEPSALSGSDLLMDGGVIAHSSGSARPLRSYAFESRQNASPTSLFLTLRNVAAPPSLVIWAGEFFPGVTMNQNIISAVFDSRLEAEAAIGELRNAGIDSGKLSLIGRDGDGTTVTDGAGEKAEEGIGDTLKGALGGAGIGAILGVAALAIPGVGPLAAAGAIASSAIPGAAAIGAGAGAVAGGLTGLLKDHGVSDEDATYYEGRINDGGIFVSVDTNDDSVSSETVSEILSRNGGHSTTQPRMATAQ</sequence>
<evidence type="ECO:0000313" key="1">
    <source>
        <dbReference type="EMBL" id="GAA3904821.1"/>
    </source>
</evidence>
<dbReference type="Proteomes" id="UP001500827">
    <property type="component" value="Unassembled WGS sequence"/>
</dbReference>
<dbReference type="EMBL" id="BAABBM010000001">
    <property type="protein sequence ID" value="GAA3904821.1"/>
    <property type="molecule type" value="Genomic_DNA"/>
</dbReference>
<protein>
    <recommendedName>
        <fullName evidence="3">DUF1269 domain-containing protein</fullName>
    </recommendedName>
</protein>
<comment type="caution">
    <text evidence="1">The sequence shown here is derived from an EMBL/GenBank/DDBJ whole genome shotgun (WGS) entry which is preliminary data.</text>
</comment>
<proteinExistence type="predicted"/>
<dbReference type="PANTHER" id="PTHR36109">
    <property type="entry name" value="MEMBRANE PROTEIN-RELATED"/>
    <property type="match status" value="1"/>
</dbReference>
<dbReference type="PANTHER" id="PTHR36109:SF2">
    <property type="entry name" value="MEMBRANE PROTEIN"/>
    <property type="match status" value="1"/>
</dbReference>
<name>A0ABP7LPN9_9SPHN</name>
<gene>
    <name evidence="1" type="ORF">GCM10022276_24290</name>
</gene>
<keyword evidence="2" id="KW-1185">Reference proteome</keyword>
<organism evidence="1 2">
    <name type="scientific">Sphingomonas limnosediminicola</name>
    <dbReference type="NCBI Taxonomy" id="940133"/>
    <lineage>
        <taxon>Bacteria</taxon>
        <taxon>Pseudomonadati</taxon>
        <taxon>Pseudomonadota</taxon>
        <taxon>Alphaproteobacteria</taxon>
        <taxon>Sphingomonadales</taxon>
        <taxon>Sphingomonadaceae</taxon>
        <taxon>Sphingomonas</taxon>
    </lineage>
</organism>
<evidence type="ECO:0000313" key="2">
    <source>
        <dbReference type="Proteomes" id="UP001500827"/>
    </source>
</evidence>
<reference evidence="2" key="1">
    <citation type="journal article" date="2019" name="Int. J. Syst. Evol. Microbiol.">
        <title>The Global Catalogue of Microorganisms (GCM) 10K type strain sequencing project: providing services to taxonomists for standard genome sequencing and annotation.</title>
        <authorList>
            <consortium name="The Broad Institute Genomics Platform"/>
            <consortium name="The Broad Institute Genome Sequencing Center for Infectious Disease"/>
            <person name="Wu L."/>
            <person name="Ma J."/>
        </authorList>
    </citation>
    <scope>NUCLEOTIDE SEQUENCE [LARGE SCALE GENOMIC DNA]</scope>
    <source>
        <strain evidence="2">JCM 17543</strain>
    </source>
</reference>
<evidence type="ECO:0008006" key="3">
    <source>
        <dbReference type="Google" id="ProtNLM"/>
    </source>
</evidence>
<dbReference type="InterPro" id="IPR052948">
    <property type="entry name" value="Low_temp-induced_all0457"/>
</dbReference>
<accession>A0ABP7LPN9</accession>